<dbReference type="SUPFAM" id="SSF51445">
    <property type="entry name" value="(Trans)glycosidases"/>
    <property type="match status" value="1"/>
</dbReference>
<dbReference type="GO" id="GO:0004574">
    <property type="term" value="F:oligo-1,6-glucosidase activity"/>
    <property type="evidence" value="ECO:0007669"/>
    <property type="project" value="UniProtKB-EC"/>
</dbReference>
<dbReference type="GO" id="GO:0005975">
    <property type="term" value="P:carbohydrate metabolic process"/>
    <property type="evidence" value="ECO:0007669"/>
    <property type="project" value="InterPro"/>
</dbReference>
<evidence type="ECO:0000259" key="1">
    <source>
        <dbReference type="Pfam" id="PF00128"/>
    </source>
</evidence>
<dbReference type="EC" id="3.2.1.10" evidence="2"/>
<dbReference type="InterPro" id="IPR006047">
    <property type="entry name" value="GH13_cat_dom"/>
</dbReference>
<name>A0A380DTV8_STAAU</name>
<proteinExistence type="predicted"/>
<dbReference type="Gene3D" id="3.20.20.80">
    <property type="entry name" value="Glycosidases"/>
    <property type="match status" value="1"/>
</dbReference>
<protein>
    <submittedName>
        <fullName evidence="2">Alpha-glucosidase</fullName>
        <ecNumber evidence="2">3.2.1.10</ecNumber>
    </submittedName>
</protein>
<gene>
    <name evidence="2" type="primary">malL_2</name>
    <name evidence="2" type="ORF">NCTC6133_02015</name>
</gene>
<evidence type="ECO:0000313" key="2">
    <source>
        <dbReference type="EMBL" id="SUK49413.1"/>
    </source>
</evidence>
<dbReference type="InterPro" id="IPR017853">
    <property type="entry name" value="GH"/>
</dbReference>
<keyword evidence="2" id="KW-0326">Glycosidase</keyword>
<dbReference type="EMBL" id="UHAP01000001">
    <property type="protein sequence ID" value="SUK49413.1"/>
    <property type="molecule type" value="Genomic_DNA"/>
</dbReference>
<reference evidence="2 3" key="1">
    <citation type="submission" date="2018-06" db="EMBL/GenBank/DDBJ databases">
        <authorList>
            <consortium name="Pathogen Informatics"/>
            <person name="Doyle S."/>
        </authorList>
    </citation>
    <scope>NUCLEOTIDE SEQUENCE [LARGE SCALE GENOMIC DNA]</scope>
    <source>
        <strain evidence="2 3">NCTC6133</strain>
    </source>
</reference>
<organism evidence="2 3">
    <name type="scientific">Staphylococcus aureus</name>
    <dbReference type="NCBI Taxonomy" id="1280"/>
    <lineage>
        <taxon>Bacteria</taxon>
        <taxon>Bacillati</taxon>
        <taxon>Bacillota</taxon>
        <taxon>Bacilli</taxon>
        <taxon>Bacillales</taxon>
        <taxon>Staphylococcaceae</taxon>
        <taxon>Staphylococcus</taxon>
    </lineage>
</organism>
<dbReference type="AlphaFoldDB" id="A0A380DTV8"/>
<sequence length="45" mass="5289">MQWDDTLNGGFTDGEPWFPVNPNYKTINVAQQLEDEHSVLQFYKD</sequence>
<feature type="domain" description="Glycosyl hydrolase family 13 catalytic" evidence="1">
    <location>
        <begin position="1"/>
        <end position="44"/>
    </location>
</feature>
<accession>A0A380DTV8</accession>
<dbReference type="Pfam" id="PF00128">
    <property type="entry name" value="Alpha-amylase"/>
    <property type="match status" value="1"/>
</dbReference>
<dbReference type="Proteomes" id="UP000255091">
    <property type="component" value="Unassembled WGS sequence"/>
</dbReference>
<evidence type="ECO:0000313" key="3">
    <source>
        <dbReference type="Proteomes" id="UP000255091"/>
    </source>
</evidence>
<keyword evidence="2" id="KW-0378">Hydrolase</keyword>